<comment type="caution">
    <text evidence="2">The sequence shown here is derived from an EMBL/GenBank/DDBJ whole genome shotgun (WGS) entry which is preliminary data.</text>
</comment>
<dbReference type="Gene3D" id="3.20.190.10">
    <property type="entry name" value="MutM-like, N-terminal"/>
    <property type="match status" value="1"/>
</dbReference>
<evidence type="ECO:0000313" key="2">
    <source>
        <dbReference type="EMBL" id="KAJ8303906.1"/>
    </source>
</evidence>
<organism evidence="2 3">
    <name type="scientific">Tegillarca granosa</name>
    <name type="common">Malaysian cockle</name>
    <name type="synonym">Anadara granosa</name>
    <dbReference type="NCBI Taxonomy" id="220873"/>
    <lineage>
        <taxon>Eukaryota</taxon>
        <taxon>Metazoa</taxon>
        <taxon>Spiralia</taxon>
        <taxon>Lophotrochozoa</taxon>
        <taxon>Mollusca</taxon>
        <taxon>Bivalvia</taxon>
        <taxon>Autobranchia</taxon>
        <taxon>Pteriomorphia</taxon>
        <taxon>Arcoida</taxon>
        <taxon>Arcoidea</taxon>
        <taxon>Arcidae</taxon>
        <taxon>Tegillarca</taxon>
    </lineage>
</organism>
<dbReference type="InterPro" id="IPR035937">
    <property type="entry name" value="FPG_N"/>
</dbReference>
<dbReference type="PANTHER" id="PTHR22993:SF27">
    <property type="entry name" value="ENDONUCLEASE 8-LIKE 1"/>
    <property type="match status" value="1"/>
</dbReference>
<feature type="domain" description="Formamidopyrimidine-DNA glycosylase catalytic" evidence="1">
    <location>
        <begin position="2"/>
        <end position="129"/>
    </location>
</feature>
<gene>
    <name evidence="2" type="ORF">KUTeg_017489</name>
</gene>
<protein>
    <recommendedName>
        <fullName evidence="1">Formamidopyrimidine-DNA glycosylase catalytic domain-containing protein</fullName>
    </recommendedName>
</protein>
<dbReference type="Proteomes" id="UP001217089">
    <property type="component" value="Unassembled WGS sequence"/>
</dbReference>
<dbReference type="SUPFAM" id="SSF81624">
    <property type="entry name" value="N-terminal domain of MutM-like DNA repair proteins"/>
    <property type="match status" value="1"/>
</dbReference>
<dbReference type="Pfam" id="PF01149">
    <property type="entry name" value="Fapy_DNA_glyco"/>
    <property type="match status" value="1"/>
</dbReference>
<reference evidence="2 3" key="1">
    <citation type="submission" date="2022-12" db="EMBL/GenBank/DDBJ databases">
        <title>Chromosome-level genome of Tegillarca granosa.</title>
        <authorList>
            <person name="Kim J."/>
        </authorList>
    </citation>
    <scope>NUCLEOTIDE SEQUENCE [LARGE SCALE GENOMIC DNA]</scope>
    <source>
        <strain evidence="2">Teg-2019</strain>
        <tissue evidence="2">Adductor muscle</tissue>
    </source>
</reference>
<accession>A0ABQ9EF11</accession>
<dbReference type="Gene3D" id="1.10.8.50">
    <property type="match status" value="1"/>
</dbReference>
<dbReference type="InterPro" id="IPR010979">
    <property type="entry name" value="Ribosomal_uS13-like_H2TH"/>
</dbReference>
<keyword evidence="3" id="KW-1185">Reference proteome</keyword>
<dbReference type="SMART" id="SM00898">
    <property type="entry name" value="Fapy_DNA_glyco"/>
    <property type="match status" value="1"/>
</dbReference>
<dbReference type="EMBL" id="JARBDR010000903">
    <property type="protein sequence ID" value="KAJ8303906.1"/>
    <property type="molecule type" value="Genomic_DNA"/>
</dbReference>
<dbReference type="SUPFAM" id="SSF46946">
    <property type="entry name" value="S13-like H2TH domain"/>
    <property type="match status" value="1"/>
</dbReference>
<proteinExistence type="predicted"/>
<dbReference type="PANTHER" id="PTHR22993">
    <property type="entry name" value="FORMAMIDOPYRIMIDINE-DNA GLYCOSYLASE"/>
    <property type="match status" value="1"/>
</dbReference>
<dbReference type="InterPro" id="IPR012319">
    <property type="entry name" value="FPG_cat"/>
</dbReference>
<dbReference type="PROSITE" id="PS51068">
    <property type="entry name" value="FPG_CAT"/>
    <property type="match status" value="1"/>
</dbReference>
<evidence type="ECO:0000259" key="1">
    <source>
        <dbReference type="PROSITE" id="PS51068"/>
    </source>
</evidence>
<name>A0ABQ9EF11_TEGGR</name>
<sequence>MPEGPELHLASKFVNLVCKGRIFTGKVVKSAVSTRQVEVEWNKPAYTITATSRGKEMKLTLQCVKTKGKKPDSKSSAVGDFLDIVFQFGMSGRFDFYEASELKKHAHLNFFTNDDPKMVLSYVDYRRFGSWKPGADWSKERGPCVMYEYDRFRENVINNIDDSAFNKPICEALLNQKYFNGIGNYLRAEILYRAGIPPFVSARSVLETLVDSKQDDKSKVTVKQEGPDVLQLCNILPLEVEGLDMILKAEIQITQSFRNGCSVTIIQT</sequence>
<evidence type="ECO:0000313" key="3">
    <source>
        <dbReference type="Proteomes" id="UP001217089"/>
    </source>
</evidence>